<keyword evidence="3" id="KW-0134">Cell wall</keyword>
<evidence type="ECO:0000256" key="12">
    <source>
        <dbReference type="ARBA" id="ARBA00068298"/>
    </source>
</evidence>
<dbReference type="SUPFAM" id="SSF51126">
    <property type="entry name" value="Pectin lyase-like"/>
    <property type="match status" value="1"/>
</dbReference>
<proteinExistence type="inferred from homology"/>
<evidence type="ECO:0000256" key="9">
    <source>
        <dbReference type="ARBA" id="ARBA00043142"/>
    </source>
</evidence>
<dbReference type="PANTHER" id="PTHR31375">
    <property type="match status" value="1"/>
</dbReference>
<evidence type="ECO:0000256" key="15">
    <source>
        <dbReference type="RuleBase" id="RU361169"/>
    </source>
</evidence>
<comment type="catalytic activity">
    <reaction evidence="10">
        <text>[(1-&gt;4)-alpha-D-galacturonosyl](n) + H2O = alpha-D-galacturonate + [(1-&gt;4)-alpha-D-galacturonosyl](n-1)</text>
        <dbReference type="Rhea" id="RHEA:14117"/>
        <dbReference type="Rhea" id="RHEA-COMP:14570"/>
        <dbReference type="Rhea" id="RHEA-COMP:14572"/>
        <dbReference type="ChEBI" id="CHEBI:15377"/>
        <dbReference type="ChEBI" id="CHEBI:58658"/>
        <dbReference type="ChEBI" id="CHEBI:140523"/>
        <dbReference type="EC" id="3.2.1.67"/>
    </reaction>
</comment>
<evidence type="ECO:0000256" key="6">
    <source>
        <dbReference type="ARBA" id="ARBA00023295"/>
    </source>
</evidence>
<keyword evidence="5 15" id="KW-0378">Hydrolase</keyword>
<dbReference type="FunFam" id="2.160.20.10:FF:000004">
    <property type="entry name" value="Pectin lyase-like superfamily protein"/>
    <property type="match status" value="1"/>
</dbReference>
<evidence type="ECO:0000256" key="3">
    <source>
        <dbReference type="ARBA" id="ARBA00022512"/>
    </source>
</evidence>
<dbReference type="PROSITE" id="PS51257">
    <property type="entry name" value="PROKAR_LIPOPROTEIN"/>
    <property type="match status" value="1"/>
</dbReference>
<dbReference type="InterPro" id="IPR000743">
    <property type="entry name" value="Glyco_hydro_28"/>
</dbReference>
<evidence type="ECO:0000256" key="13">
    <source>
        <dbReference type="ARBA" id="ARBA00083621"/>
    </source>
</evidence>
<reference evidence="16 17" key="1">
    <citation type="journal article" date="2024" name="Plant Biotechnol. J.">
        <title>Dendrobium thyrsiflorum genome and its molecular insights into genes involved in important horticultural traits.</title>
        <authorList>
            <person name="Chen B."/>
            <person name="Wang J.Y."/>
            <person name="Zheng P.J."/>
            <person name="Li K.L."/>
            <person name="Liang Y.M."/>
            <person name="Chen X.F."/>
            <person name="Zhang C."/>
            <person name="Zhao X."/>
            <person name="He X."/>
            <person name="Zhang G.Q."/>
            <person name="Liu Z.J."/>
            <person name="Xu Q."/>
        </authorList>
    </citation>
    <scope>NUCLEOTIDE SEQUENCE [LARGE SCALE GENOMIC DNA]</scope>
    <source>
        <strain evidence="16">GZMU011</strain>
    </source>
</reference>
<evidence type="ECO:0000256" key="7">
    <source>
        <dbReference type="ARBA" id="ARBA00023316"/>
    </source>
</evidence>
<evidence type="ECO:0000256" key="14">
    <source>
        <dbReference type="PROSITE-ProRule" id="PRU10052"/>
    </source>
</evidence>
<dbReference type="GO" id="GO:0047911">
    <property type="term" value="F:galacturan 1,4-alpha-galacturonidase activity"/>
    <property type="evidence" value="ECO:0007669"/>
    <property type="project" value="UniProtKB-EC"/>
</dbReference>
<gene>
    <name evidence="16" type="ORF">M5K25_026905</name>
</gene>
<organism evidence="16 17">
    <name type="scientific">Dendrobium thyrsiflorum</name>
    <name type="common">Pinecone-like raceme dendrobium</name>
    <name type="synonym">Orchid</name>
    <dbReference type="NCBI Taxonomy" id="117978"/>
    <lineage>
        <taxon>Eukaryota</taxon>
        <taxon>Viridiplantae</taxon>
        <taxon>Streptophyta</taxon>
        <taxon>Embryophyta</taxon>
        <taxon>Tracheophyta</taxon>
        <taxon>Spermatophyta</taxon>
        <taxon>Magnoliopsida</taxon>
        <taxon>Liliopsida</taxon>
        <taxon>Asparagales</taxon>
        <taxon>Orchidaceae</taxon>
        <taxon>Epidendroideae</taxon>
        <taxon>Malaxideae</taxon>
        <taxon>Dendrobiinae</taxon>
        <taxon>Dendrobium</taxon>
    </lineage>
</organism>
<evidence type="ECO:0000256" key="2">
    <source>
        <dbReference type="ARBA" id="ARBA00008834"/>
    </source>
</evidence>
<dbReference type="GO" id="GO:0071555">
    <property type="term" value="P:cell wall organization"/>
    <property type="evidence" value="ECO:0007669"/>
    <property type="project" value="UniProtKB-KW"/>
</dbReference>
<keyword evidence="17" id="KW-1185">Reference proteome</keyword>
<dbReference type="InterPro" id="IPR011050">
    <property type="entry name" value="Pectin_lyase_fold/virulence"/>
</dbReference>
<evidence type="ECO:0000313" key="16">
    <source>
        <dbReference type="EMBL" id="KAL0904756.1"/>
    </source>
</evidence>
<evidence type="ECO:0000256" key="11">
    <source>
        <dbReference type="ARBA" id="ARBA00057651"/>
    </source>
</evidence>
<keyword evidence="4" id="KW-0964">Secreted</keyword>
<evidence type="ECO:0000256" key="8">
    <source>
        <dbReference type="ARBA" id="ARBA00038933"/>
    </source>
</evidence>
<comment type="similarity">
    <text evidence="2 15">Belongs to the glycosyl hydrolase 28 family.</text>
</comment>
<evidence type="ECO:0000313" key="17">
    <source>
        <dbReference type="Proteomes" id="UP001552299"/>
    </source>
</evidence>
<dbReference type="Pfam" id="PF00295">
    <property type="entry name" value="Glyco_hydro_28"/>
    <property type="match status" value="1"/>
</dbReference>
<feature type="active site" evidence="14">
    <location>
        <position position="297"/>
    </location>
</feature>
<sequence length="455" mass="49061">MIQKITKEMETKLFFLFFFFFFFFSIFISCSLGALGEGRTPANPKGNIFNVRKFGARGNGRTDDSKAFMKAWKVACASSGAVKLEIPTGTYFVGPLRFNGPCINVSSLTVQMQASSRPSHNFSPKYFKSGSNGLGRASHPARLIPQGTLTATTDLNKFKSPHWVEFGWVDGLILTGGIFDGQGSVSWPFNKCPTQMDCKVLPTNILFVNTTNTIATGITSINSKFFHIGILSCTNFKGTNFKIRAPENSPNTDGIHLERNSGVTLSHLTIGTGDDCVSIGQGNSDVTLSSIKCGPGHGISVGSLGRYKGEGDVTGLLVKDCTITGTTNGLRIKTWQNSPSPSIATNLTFDNIIMNNVDKPIVIDQEYCPYAKCDSSAPSRVKISDIKFKNIRGTSMNPEAVTLLCSQRMPCKDVTLQDVSLRYVGGGGGATAILNSTCQNVKPTFSGTQDPPPCQ</sequence>
<dbReference type="PROSITE" id="PS00502">
    <property type="entry name" value="POLYGALACTURONASE"/>
    <property type="match status" value="1"/>
</dbReference>
<comment type="function">
    <text evidence="11">May function in depolymerizing pectin during pollen development, germination, and tube growth. Acts as an exo-polygalacturonase.</text>
</comment>
<comment type="caution">
    <text evidence="16">The sequence shown here is derived from an EMBL/GenBank/DDBJ whole genome shotgun (WGS) entry which is preliminary data.</text>
</comment>
<evidence type="ECO:0000256" key="4">
    <source>
        <dbReference type="ARBA" id="ARBA00022525"/>
    </source>
</evidence>
<dbReference type="EMBL" id="JANQDX010000019">
    <property type="protein sequence ID" value="KAL0904756.1"/>
    <property type="molecule type" value="Genomic_DNA"/>
</dbReference>
<dbReference type="EC" id="3.2.1.67" evidence="8"/>
<keyword evidence="6 15" id="KW-0326">Glycosidase</keyword>
<dbReference type="Proteomes" id="UP001552299">
    <property type="component" value="Unassembled WGS sequence"/>
</dbReference>
<evidence type="ECO:0000256" key="1">
    <source>
        <dbReference type="ARBA" id="ARBA00004191"/>
    </source>
</evidence>
<comment type="subcellular location">
    <subcellularLocation>
        <location evidence="1">Secreted</location>
        <location evidence="1">Cell wall</location>
    </subcellularLocation>
</comment>
<dbReference type="Gene3D" id="2.160.20.10">
    <property type="entry name" value="Single-stranded right-handed beta-helix, Pectin lyase-like"/>
    <property type="match status" value="1"/>
</dbReference>
<dbReference type="AlphaFoldDB" id="A0ABD0TYJ3"/>
<keyword evidence="7" id="KW-0961">Cell wall biogenesis/degradation</keyword>
<accession>A0ABD0TYJ3</accession>
<evidence type="ECO:0000256" key="10">
    <source>
        <dbReference type="ARBA" id="ARBA00048766"/>
    </source>
</evidence>
<protein>
    <recommendedName>
        <fullName evidence="12">Exopolygalacturonase</fullName>
        <ecNumber evidence="8">3.2.1.67</ecNumber>
    </recommendedName>
    <alternativeName>
        <fullName evidence="9">Galacturan 1,4-alpha-galacturonidase</fullName>
    </alternativeName>
    <alternativeName>
        <fullName evidence="13">Pectinase</fullName>
    </alternativeName>
</protein>
<evidence type="ECO:0000256" key="5">
    <source>
        <dbReference type="ARBA" id="ARBA00022801"/>
    </source>
</evidence>
<name>A0ABD0TYJ3_DENTH</name>
<dbReference type="InterPro" id="IPR012334">
    <property type="entry name" value="Pectin_lyas_fold"/>
</dbReference>